<gene>
    <name evidence="2" type="primary">WCRKC1</name>
    <name evidence="2" type="ORF">PIB30_000941</name>
</gene>
<dbReference type="PANTHER" id="PTHR47192">
    <property type="entry name" value="THIOREDOXIN-LIKE 3-2, CHLOROPLASTIC"/>
    <property type="match status" value="1"/>
</dbReference>
<evidence type="ECO:0000313" key="3">
    <source>
        <dbReference type="Proteomes" id="UP001341840"/>
    </source>
</evidence>
<dbReference type="InterPro" id="IPR013766">
    <property type="entry name" value="Thioredoxin_domain"/>
</dbReference>
<feature type="domain" description="Thioredoxin" evidence="1">
    <location>
        <begin position="71"/>
        <end position="200"/>
    </location>
</feature>
<evidence type="ECO:0000313" key="2">
    <source>
        <dbReference type="EMBL" id="MED6130440.1"/>
    </source>
</evidence>
<comment type="caution">
    <text evidence="2">The sequence shown here is derived from an EMBL/GenBank/DDBJ whole genome shotgun (WGS) entry which is preliminary data.</text>
</comment>
<sequence>MSATGLLYPHILYGEVAVYQRDQQQQHQCLLSSSGSGGYLLFSSLKSSSAYGDALFGRRNIQNRRIKRRNLRVEAMWPDLSRPSVIEMESIEDSEQLDQILLHAQQNSQPILIDWMAAWCRKCIYLKPKLEKLAAEYDTKTKFYYVDVNKVPQTLVKRGNISKMPTIQLWKDGEMKAEVIGGHKAWQVVEEVREMIQKFV</sequence>
<dbReference type="Gene3D" id="3.40.30.10">
    <property type="entry name" value="Glutaredoxin"/>
    <property type="match status" value="1"/>
</dbReference>
<dbReference type="PANTHER" id="PTHR47192:SF3">
    <property type="entry name" value="THIOREDOXIN-LIKE 3-1, CHLOROPLASTIC"/>
    <property type="match status" value="1"/>
</dbReference>
<dbReference type="PROSITE" id="PS51352">
    <property type="entry name" value="THIOREDOXIN_2"/>
    <property type="match status" value="1"/>
</dbReference>
<accession>A0ABU6S2I6</accession>
<name>A0ABU6S2I6_9FABA</name>
<reference evidence="2 3" key="1">
    <citation type="journal article" date="2023" name="Plants (Basel)">
        <title>Bridging the Gap: Combining Genomics and Transcriptomics Approaches to Understand Stylosanthes scabra, an Orphan Legume from the Brazilian Caatinga.</title>
        <authorList>
            <person name="Ferreira-Neto J.R.C."/>
            <person name="da Silva M.D."/>
            <person name="Binneck E."/>
            <person name="de Melo N.F."/>
            <person name="da Silva R.H."/>
            <person name="de Melo A.L.T.M."/>
            <person name="Pandolfi V."/>
            <person name="Bustamante F.O."/>
            <person name="Brasileiro-Vidal A.C."/>
            <person name="Benko-Iseppon A.M."/>
        </authorList>
    </citation>
    <scope>NUCLEOTIDE SEQUENCE [LARGE SCALE GENOMIC DNA]</scope>
    <source>
        <tissue evidence="2">Leaves</tissue>
    </source>
</reference>
<dbReference type="EMBL" id="JASCZI010060417">
    <property type="protein sequence ID" value="MED6130440.1"/>
    <property type="molecule type" value="Genomic_DNA"/>
</dbReference>
<protein>
    <submittedName>
        <fullName evidence="2">Thioredoxin-like 3-1, chloroplastic</fullName>
    </submittedName>
</protein>
<keyword evidence="3" id="KW-1185">Reference proteome</keyword>
<proteinExistence type="predicted"/>
<dbReference type="Proteomes" id="UP001341840">
    <property type="component" value="Unassembled WGS sequence"/>
</dbReference>
<dbReference type="CDD" id="cd02947">
    <property type="entry name" value="TRX_family"/>
    <property type="match status" value="1"/>
</dbReference>
<dbReference type="InterPro" id="IPR044253">
    <property type="entry name" value="WCRKC1/2"/>
</dbReference>
<dbReference type="Pfam" id="PF00085">
    <property type="entry name" value="Thioredoxin"/>
    <property type="match status" value="1"/>
</dbReference>
<evidence type="ECO:0000259" key="1">
    <source>
        <dbReference type="PROSITE" id="PS51352"/>
    </source>
</evidence>
<dbReference type="SUPFAM" id="SSF52833">
    <property type="entry name" value="Thioredoxin-like"/>
    <property type="match status" value="1"/>
</dbReference>
<dbReference type="InterPro" id="IPR036249">
    <property type="entry name" value="Thioredoxin-like_sf"/>
</dbReference>
<organism evidence="2 3">
    <name type="scientific">Stylosanthes scabra</name>
    <dbReference type="NCBI Taxonomy" id="79078"/>
    <lineage>
        <taxon>Eukaryota</taxon>
        <taxon>Viridiplantae</taxon>
        <taxon>Streptophyta</taxon>
        <taxon>Embryophyta</taxon>
        <taxon>Tracheophyta</taxon>
        <taxon>Spermatophyta</taxon>
        <taxon>Magnoliopsida</taxon>
        <taxon>eudicotyledons</taxon>
        <taxon>Gunneridae</taxon>
        <taxon>Pentapetalae</taxon>
        <taxon>rosids</taxon>
        <taxon>fabids</taxon>
        <taxon>Fabales</taxon>
        <taxon>Fabaceae</taxon>
        <taxon>Papilionoideae</taxon>
        <taxon>50 kb inversion clade</taxon>
        <taxon>dalbergioids sensu lato</taxon>
        <taxon>Dalbergieae</taxon>
        <taxon>Pterocarpus clade</taxon>
        <taxon>Stylosanthes</taxon>
    </lineage>
</organism>